<dbReference type="KEGG" id="lez:GLE_4258"/>
<dbReference type="Gene3D" id="3.40.630.30">
    <property type="match status" value="1"/>
</dbReference>
<proteinExistence type="predicted"/>
<keyword evidence="1" id="KW-0808">Transferase</keyword>
<protein>
    <submittedName>
        <fullName evidence="1">Acetyltransferase (GNAT) family</fullName>
    </submittedName>
</protein>
<sequence>MDSHVPSTAPATEPTALHALKPGDRDAVRAFLRQRWNSATILLDGRAIDAAALPGFLARDAGGIAALITLLDESEHCEIVTLDAVRPYAGLGTALIERAAQRARALGLRRLLTRTTNDNLDALRFYQRRGFRLHRLVPGAIDLEREADPTIALIGRHGIPLRDEISLIRGLD</sequence>
<organism evidence="1 2">
    <name type="scientific">Lysobacter enzymogenes</name>
    <dbReference type="NCBI Taxonomy" id="69"/>
    <lineage>
        <taxon>Bacteria</taxon>
        <taxon>Pseudomonadati</taxon>
        <taxon>Pseudomonadota</taxon>
        <taxon>Gammaproteobacteria</taxon>
        <taxon>Lysobacterales</taxon>
        <taxon>Lysobacteraceae</taxon>
        <taxon>Lysobacter</taxon>
    </lineage>
</organism>
<dbReference type="AlphaFoldDB" id="A0A0S2DMU4"/>
<dbReference type="STRING" id="69.GLE_4258"/>
<name>A0A0S2DMU4_LYSEN</name>
<dbReference type="PROSITE" id="PS51186">
    <property type="entry name" value="GNAT"/>
    <property type="match status" value="1"/>
</dbReference>
<dbReference type="SUPFAM" id="SSF55729">
    <property type="entry name" value="Acyl-CoA N-acyltransferases (Nat)"/>
    <property type="match status" value="1"/>
</dbReference>
<accession>A0A0S2DMU4</accession>
<dbReference type="Pfam" id="PF00583">
    <property type="entry name" value="Acetyltransf_1"/>
    <property type="match status" value="1"/>
</dbReference>
<dbReference type="EMBL" id="CP013140">
    <property type="protein sequence ID" value="ALN59599.1"/>
    <property type="molecule type" value="Genomic_DNA"/>
</dbReference>
<dbReference type="InterPro" id="IPR016181">
    <property type="entry name" value="Acyl_CoA_acyltransferase"/>
</dbReference>
<dbReference type="Proteomes" id="UP000061569">
    <property type="component" value="Chromosome"/>
</dbReference>
<reference evidence="1 2" key="1">
    <citation type="submission" date="2015-11" db="EMBL/GenBank/DDBJ databases">
        <title>Genome sequences of Lysobacter enzymogenes strain C3 and Lysobacter antibioticus ATCC 29479.</title>
        <authorList>
            <person name="Kobayashi D.Y."/>
        </authorList>
    </citation>
    <scope>NUCLEOTIDE SEQUENCE [LARGE SCALE GENOMIC DNA]</scope>
    <source>
        <strain evidence="1 2">C3</strain>
    </source>
</reference>
<dbReference type="OrthoDB" id="9799092at2"/>
<evidence type="ECO:0000313" key="1">
    <source>
        <dbReference type="EMBL" id="ALN59599.1"/>
    </source>
</evidence>
<evidence type="ECO:0000313" key="2">
    <source>
        <dbReference type="Proteomes" id="UP000061569"/>
    </source>
</evidence>
<dbReference type="CDD" id="cd04301">
    <property type="entry name" value="NAT_SF"/>
    <property type="match status" value="1"/>
</dbReference>
<dbReference type="PATRIC" id="fig|69.6.peg.4198"/>
<gene>
    <name evidence="1" type="ORF">GLE_4258</name>
</gene>
<dbReference type="InterPro" id="IPR000182">
    <property type="entry name" value="GNAT_dom"/>
</dbReference>
<dbReference type="GO" id="GO:0016747">
    <property type="term" value="F:acyltransferase activity, transferring groups other than amino-acyl groups"/>
    <property type="evidence" value="ECO:0007669"/>
    <property type="project" value="InterPro"/>
</dbReference>